<feature type="region of interest" description="Disordered" evidence="1">
    <location>
        <begin position="158"/>
        <end position="241"/>
    </location>
</feature>
<dbReference type="EMBL" id="JAHYIQ010000053">
    <property type="protein sequence ID" value="KAK1117288.1"/>
    <property type="molecule type" value="Genomic_DNA"/>
</dbReference>
<comment type="caution">
    <text evidence="2">The sequence shown here is derived from an EMBL/GenBank/DDBJ whole genome shotgun (WGS) entry which is preliminary data.</text>
</comment>
<feature type="compositionally biased region" description="Basic residues" evidence="1">
    <location>
        <begin position="231"/>
        <end position="241"/>
    </location>
</feature>
<dbReference type="Proteomes" id="UP001177670">
    <property type="component" value="Unassembled WGS sequence"/>
</dbReference>
<organism evidence="2 3">
    <name type="scientific">Melipona bicolor</name>
    <dbReference type="NCBI Taxonomy" id="60889"/>
    <lineage>
        <taxon>Eukaryota</taxon>
        <taxon>Metazoa</taxon>
        <taxon>Ecdysozoa</taxon>
        <taxon>Arthropoda</taxon>
        <taxon>Hexapoda</taxon>
        <taxon>Insecta</taxon>
        <taxon>Pterygota</taxon>
        <taxon>Neoptera</taxon>
        <taxon>Endopterygota</taxon>
        <taxon>Hymenoptera</taxon>
        <taxon>Apocrita</taxon>
        <taxon>Aculeata</taxon>
        <taxon>Apoidea</taxon>
        <taxon>Anthophila</taxon>
        <taxon>Apidae</taxon>
        <taxon>Melipona</taxon>
    </lineage>
</organism>
<name>A0AA40KEI6_9HYME</name>
<feature type="compositionally biased region" description="Low complexity" evidence="1">
    <location>
        <begin position="216"/>
        <end position="226"/>
    </location>
</feature>
<evidence type="ECO:0000313" key="3">
    <source>
        <dbReference type="Proteomes" id="UP001177670"/>
    </source>
</evidence>
<evidence type="ECO:0000313" key="2">
    <source>
        <dbReference type="EMBL" id="KAK1117288.1"/>
    </source>
</evidence>
<feature type="region of interest" description="Disordered" evidence="1">
    <location>
        <begin position="1"/>
        <end position="28"/>
    </location>
</feature>
<proteinExistence type="predicted"/>
<accession>A0AA40KEI6</accession>
<sequence length="241" mass="27115">MQRYRTSAWKAQKQEDSPLKRKKNERKKRAIRANFFKKVDGEGVETRSFQFGALRNSLLNGSSTRSENRFGKPVFAKLSSLPPFSNRMKTQTVCAETKTMKTDPRERVGRAFDASVEELRAAGRIVRFGNENGAGNAWNWGDRKKLRSLAQFRQVGSADSIHSGFHHGTRDGEEPNEHSSENSETDVIQRIPRADCSTGEASVSEGSLGQRERPVSTENSSSSESSPIQHNVRKRPRLTFD</sequence>
<dbReference type="AlphaFoldDB" id="A0AA40KEI6"/>
<evidence type="ECO:0000256" key="1">
    <source>
        <dbReference type="SAM" id="MobiDB-lite"/>
    </source>
</evidence>
<protein>
    <submittedName>
        <fullName evidence="2">Uncharacterized protein</fullName>
    </submittedName>
</protein>
<feature type="compositionally biased region" description="Basic and acidic residues" evidence="1">
    <location>
        <begin position="168"/>
        <end position="181"/>
    </location>
</feature>
<keyword evidence="3" id="KW-1185">Reference proteome</keyword>
<reference evidence="2" key="1">
    <citation type="submission" date="2021-10" db="EMBL/GenBank/DDBJ databases">
        <title>Melipona bicolor Genome sequencing and assembly.</title>
        <authorList>
            <person name="Araujo N.S."/>
            <person name="Arias M.C."/>
        </authorList>
    </citation>
    <scope>NUCLEOTIDE SEQUENCE</scope>
    <source>
        <strain evidence="2">USP_2M_L1-L4_2017</strain>
        <tissue evidence="2">Whole body</tissue>
    </source>
</reference>
<gene>
    <name evidence="2" type="ORF">K0M31_016838</name>
</gene>